<dbReference type="SMART" id="SM00066">
    <property type="entry name" value="GAL4"/>
    <property type="match status" value="1"/>
</dbReference>
<dbReference type="PROSITE" id="PS00463">
    <property type="entry name" value="ZN2_CY6_FUNGAL_1"/>
    <property type="match status" value="1"/>
</dbReference>
<keyword evidence="2" id="KW-0539">Nucleus</keyword>
<dbReference type="PANTHER" id="PTHR37534:SF49">
    <property type="entry name" value="LYSINE BIOSYNTHESIS REGULATORY PROTEIN LYS14"/>
    <property type="match status" value="1"/>
</dbReference>
<dbReference type="PANTHER" id="PTHR37534">
    <property type="entry name" value="TRANSCRIPTIONAL ACTIVATOR PROTEIN UGA3"/>
    <property type="match status" value="1"/>
</dbReference>
<dbReference type="CDD" id="cd00067">
    <property type="entry name" value="GAL4"/>
    <property type="match status" value="1"/>
</dbReference>
<proteinExistence type="predicted"/>
<evidence type="ECO:0000256" key="2">
    <source>
        <dbReference type="ARBA" id="ARBA00023242"/>
    </source>
</evidence>
<evidence type="ECO:0000259" key="3">
    <source>
        <dbReference type="PROSITE" id="PS50048"/>
    </source>
</evidence>
<evidence type="ECO:0000256" key="1">
    <source>
        <dbReference type="ARBA" id="ARBA00004123"/>
    </source>
</evidence>
<dbReference type="EMBL" id="JAOQAZ010000027">
    <property type="protein sequence ID" value="KAJ4251912.1"/>
    <property type="molecule type" value="Genomic_DNA"/>
</dbReference>
<keyword evidence="5" id="KW-1185">Reference proteome</keyword>
<comment type="caution">
    <text evidence="4">The sequence shown here is derived from an EMBL/GenBank/DDBJ whole genome shotgun (WGS) entry which is preliminary data.</text>
</comment>
<feature type="domain" description="Zn(2)-C6 fungal-type" evidence="3">
    <location>
        <begin position="10"/>
        <end position="40"/>
    </location>
</feature>
<reference evidence="4" key="1">
    <citation type="submission" date="2022-09" db="EMBL/GenBank/DDBJ databases">
        <title>Fusarium specimens isolated from Avocado Roots.</title>
        <authorList>
            <person name="Stajich J."/>
            <person name="Roper C."/>
            <person name="Heimlech-Rivalta G."/>
        </authorList>
    </citation>
    <scope>NUCLEOTIDE SEQUENCE</scope>
    <source>
        <strain evidence="4">CF00136</strain>
    </source>
</reference>
<dbReference type="InterPro" id="IPR001138">
    <property type="entry name" value="Zn2Cys6_DnaBD"/>
</dbReference>
<dbReference type="GO" id="GO:0000981">
    <property type="term" value="F:DNA-binding transcription factor activity, RNA polymerase II-specific"/>
    <property type="evidence" value="ECO:0007669"/>
    <property type="project" value="InterPro"/>
</dbReference>
<gene>
    <name evidence="4" type="ORF">NW762_011209</name>
</gene>
<sequence>MSGGSRSRDGCFNCRKRKRRCDEEKPICRRCRKIGDDCVFPQPASASNPLKFVVAASNDHYLVPVGAQQSPSFLNLSPQELVAICDHFKENGQDEAVWDIAKRETLPRFISPFPFGQSQGSQSIENALVQYYVEVISSSRVYVETGRNGFRTSVIPRMLYQQGPLLSAVLAMSAAEWAQNVVPDGKDYRALSMQYKVRALHELQQTLPDSQGSEGNLLTCVLLASLEIAQGSCPTWLRHLQGALALLDSFGPNIDPNVAEFVLQYFRFRYILMETTQPTQDDSFRQAMAGLAKAEAALPLQARGLVDEQIGCSMDLVDIINEISSLSGDNDTPKEHLRTRGEEIEQKIADLSIQDISADDYLARSAESFRIAAQIYLRLVCYNTPITHPSVLEPHEALLTCLSDIIVEGQARRSFPMWPLFLAGCACSSDQQRKVVLDHFMLLDSKWPISNISAVWNALKLIWHTRDLHVSSTNQDWREVIHKFGWKLSLS</sequence>
<dbReference type="InterPro" id="IPR036864">
    <property type="entry name" value="Zn2-C6_fun-type_DNA-bd_sf"/>
</dbReference>
<dbReference type="PROSITE" id="PS50048">
    <property type="entry name" value="ZN2_CY6_FUNGAL_2"/>
    <property type="match status" value="1"/>
</dbReference>
<protein>
    <recommendedName>
        <fullName evidence="3">Zn(2)-C6 fungal-type domain-containing protein</fullName>
    </recommendedName>
</protein>
<dbReference type="Gene3D" id="4.10.240.10">
    <property type="entry name" value="Zn(2)-C6 fungal-type DNA-binding domain"/>
    <property type="match status" value="1"/>
</dbReference>
<dbReference type="GO" id="GO:0008270">
    <property type="term" value="F:zinc ion binding"/>
    <property type="evidence" value="ECO:0007669"/>
    <property type="project" value="InterPro"/>
</dbReference>
<dbReference type="GO" id="GO:0045944">
    <property type="term" value="P:positive regulation of transcription by RNA polymerase II"/>
    <property type="evidence" value="ECO:0007669"/>
    <property type="project" value="TreeGrafter"/>
</dbReference>
<dbReference type="GO" id="GO:0005634">
    <property type="term" value="C:nucleus"/>
    <property type="evidence" value="ECO:0007669"/>
    <property type="project" value="UniProtKB-SubCell"/>
</dbReference>
<dbReference type="OrthoDB" id="3509362at2759"/>
<comment type="subcellular location">
    <subcellularLocation>
        <location evidence="1">Nucleus</location>
    </subcellularLocation>
</comment>
<dbReference type="GO" id="GO:0000976">
    <property type="term" value="F:transcription cis-regulatory region binding"/>
    <property type="evidence" value="ECO:0007669"/>
    <property type="project" value="TreeGrafter"/>
</dbReference>
<dbReference type="Proteomes" id="UP001152049">
    <property type="component" value="Unassembled WGS sequence"/>
</dbReference>
<accession>A0A9W8VA01</accession>
<dbReference type="Pfam" id="PF11951">
    <property type="entry name" value="Fungal_trans_2"/>
    <property type="match status" value="1"/>
</dbReference>
<dbReference type="SUPFAM" id="SSF57701">
    <property type="entry name" value="Zn2/Cys6 DNA-binding domain"/>
    <property type="match status" value="1"/>
</dbReference>
<dbReference type="InterPro" id="IPR021858">
    <property type="entry name" value="Fun_TF"/>
</dbReference>
<evidence type="ECO:0000313" key="5">
    <source>
        <dbReference type="Proteomes" id="UP001152049"/>
    </source>
</evidence>
<organism evidence="4 5">
    <name type="scientific">Fusarium torreyae</name>
    <dbReference type="NCBI Taxonomy" id="1237075"/>
    <lineage>
        <taxon>Eukaryota</taxon>
        <taxon>Fungi</taxon>
        <taxon>Dikarya</taxon>
        <taxon>Ascomycota</taxon>
        <taxon>Pezizomycotina</taxon>
        <taxon>Sordariomycetes</taxon>
        <taxon>Hypocreomycetidae</taxon>
        <taxon>Hypocreales</taxon>
        <taxon>Nectriaceae</taxon>
        <taxon>Fusarium</taxon>
    </lineage>
</organism>
<evidence type="ECO:0000313" key="4">
    <source>
        <dbReference type="EMBL" id="KAJ4251912.1"/>
    </source>
</evidence>
<dbReference type="AlphaFoldDB" id="A0A9W8VA01"/>
<dbReference type="Pfam" id="PF00172">
    <property type="entry name" value="Zn_clus"/>
    <property type="match status" value="1"/>
</dbReference>
<name>A0A9W8VA01_9HYPO</name>